<evidence type="ECO:0000313" key="32">
    <source>
        <dbReference type="EMBL" id="HAE0211994.1"/>
    </source>
</evidence>
<dbReference type="EMBL" id="DAAQOQ010000019">
    <property type="protein sequence ID" value="HAE0211994.1"/>
    <property type="molecule type" value="Genomic_DNA"/>
</dbReference>
<dbReference type="EMBL" id="DAATPT010000035">
    <property type="protein sequence ID" value="HAE9589811.1"/>
    <property type="molecule type" value="Genomic_DNA"/>
</dbReference>
<evidence type="ECO:0000313" key="24">
    <source>
        <dbReference type="EMBL" id="EDG7377931.1"/>
    </source>
</evidence>
<sequence>MKMITLSIDLKEINGVIEFHNKFKQLFGFPDFYGNNFHAFVDCLTSLRIPEDGMTSVNIKQDEYILLEVSNINHLSDDLRHDFLLSIQEVNNRSILFGEKASILLLLCKS</sequence>
<comment type="caution">
    <text evidence="7">The sequence shown here is derived from an EMBL/GenBank/DDBJ whole genome shotgun (WGS) entry which is preliminary data.</text>
</comment>
<dbReference type="Pfam" id="PF01337">
    <property type="entry name" value="Barstar"/>
    <property type="match status" value="1"/>
</dbReference>
<dbReference type="EMBL" id="DAAMKG010000002">
    <property type="protein sequence ID" value="HAC7024075.1"/>
    <property type="molecule type" value="Genomic_DNA"/>
</dbReference>
<dbReference type="EMBL" id="AAKMOQ010000034">
    <property type="protein sequence ID" value="ECT3775513.1"/>
    <property type="molecule type" value="Genomic_DNA"/>
</dbReference>
<evidence type="ECO:0000313" key="39">
    <source>
        <dbReference type="EMBL" id="HAF0938113.1"/>
    </source>
</evidence>
<gene>
    <name evidence="11" type="ORF">A2J39_21310</name>
    <name evidence="13" type="ORF">A3071_02840</name>
    <name evidence="14" type="ORF">A4R56_21785</name>
    <name evidence="15" type="ORF">A6D66_07180</name>
    <name evidence="19" type="ORF">AGP76_19740</name>
    <name evidence="18" type="ORF">AHW28_00215</name>
    <name evidence="20" type="ORF">AL800_17315</name>
    <name evidence="9" type="ORF">APM66_20490</name>
    <name evidence="5" type="ORF">ASI53_24550</name>
    <name evidence="10" type="ORF">AX397_21235</name>
    <name evidence="21" type="ORF">B1280_15330</name>
    <name evidence="22" type="ORF">B7M93_20395</name>
    <name evidence="6" type="ORF">B7N09_00215</name>
    <name evidence="23" type="ORF">B7N53_13020</name>
    <name evidence="24" type="ORF">B9Q99_18715</name>
    <name evidence="12" type="ORF">D3Y46_18815</name>
    <name evidence="3" type="ORF">DKO97_20625</name>
    <name evidence="4" type="ORF">DKP15_18630</name>
    <name evidence="16" type="ORF">DPL28_14955</name>
    <name evidence="7" type="ORF">EJW65_17955</name>
    <name evidence="8" type="ORF">EOZ49_02525</name>
    <name evidence="31" type="ORF">G0E16_03625</name>
    <name evidence="32" type="ORF">G2307_19385</name>
    <name evidence="33" type="ORF">G3378_004738</name>
    <name evidence="34" type="ORF">G4H56_003331</name>
    <name evidence="35" type="ORF">G4H65_004418</name>
    <name evidence="37" type="ORF">G4X28_003823</name>
    <name evidence="39" type="ORF">G9W03_004096</name>
    <name evidence="40" type="ORF">G9W30_003883</name>
    <name evidence="38" type="ORF">GB249_00220</name>
    <name evidence="30" type="ORF">GB369_07300</name>
    <name evidence="29" type="ORF">GB374_00215</name>
    <name evidence="28" type="ORF">GB449_21460</name>
    <name evidence="26" type="ORF">GB497_02540</name>
    <name evidence="27" type="ORF">GBW16_06865</name>
    <name evidence="25" type="ORF">GBZ32_07305</name>
    <name evidence="36" type="ORF">GNB73_004140</name>
    <name evidence="17" type="ORF">ZU66_21910</name>
</gene>
<evidence type="ECO:0000313" key="27">
    <source>
        <dbReference type="EMBL" id="HAB5881176.1"/>
    </source>
</evidence>
<evidence type="ECO:0000313" key="6">
    <source>
        <dbReference type="EMBL" id="EBW9394074.1"/>
    </source>
</evidence>
<dbReference type="EMBL" id="DAAHIT010000001">
    <property type="protein sequence ID" value="HAB6258409.1"/>
    <property type="molecule type" value="Genomic_DNA"/>
</dbReference>
<dbReference type="EMBL" id="DAASGR010000015">
    <property type="protein sequence ID" value="HAE5448603.1"/>
    <property type="molecule type" value="Genomic_DNA"/>
</dbReference>
<evidence type="ECO:0000313" key="15">
    <source>
        <dbReference type="EMBL" id="ECU6751963.1"/>
    </source>
</evidence>
<dbReference type="EMBL" id="DAAUBB010000022">
    <property type="protein sequence ID" value="HAF0952159.1"/>
    <property type="molecule type" value="Genomic_DNA"/>
</dbReference>
<reference evidence="21" key="3">
    <citation type="submission" date="2018-07" db="EMBL/GenBank/DDBJ databases">
        <authorList>
            <consortium name="PulseNet: The National Subtyping Network for Foodborne Disease Surveillance"/>
            <person name="Tarr C.L."/>
            <person name="Trees E."/>
            <person name="Katz L.S."/>
            <person name="Carleton-Romer H.A."/>
            <person name="Stroika S."/>
            <person name="Kucerova Z."/>
            <person name="Roache K.F."/>
            <person name="Sabol A.L."/>
            <person name="Besser J."/>
            <person name="Gerner-Smidt P."/>
        </authorList>
    </citation>
    <scope>NUCLEOTIDE SEQUENCE</scope>
    <source>
        <strain evidence="21">PNUSAS008389</strain>
    </source>
</reference>
<dbReference type="EMBL" id="AAHVEE010000002">
    <property type="protein sequence ID" value="ECA6920302.1"/>
    <property type="molecule type" value="Genomic_DNA"/>
</dbReference>
<evidence type="ECO:0000313" key="29">
    <source>
        <dbReference type="EMBL" id="HAB6132675.1"/>
    </source>
</evidence>
<evidence type="ECO:0000313" key="19">
    <source>
        <dbReference type="EMBL" id="ECZ8922624.1"/>
    </source>
</evidence>
<organism evidence="7">
    <name type="scientific">Salmonella derby</name>
    <dbReference type="NCBI Taxonomy" id="28144"/>
    <lineage>
        <taxon>Bacteria</taxon>
        <taxon>Pseudomonadati</taxon>
        <taxon>Pseudomonadota</taxon>
        <taxon>Gammaproteobacteria</taxon>
        <taxon>Enterobacterales</taxon>
        <taxon>Enterobacteriaceae</taxon>
        <taxon>Salmonella</taxon>
    </lineage>
</organism>
<dbReference type="EMBL" id="DAAGRR010000001">
    <property type="protein sequence ID" value="HAB4267949.1"/>
    <property type="molecule type" value="Genomic_DNA"/>
</dbReference>
<dbReference type="EMBL" id="DAAGWB010000002">
    <property type="protein sequence ID" value="HAB4781591.1"/>
    <property type="molecule type" value="Genomic_DNA"/>
</dbReference>
<dbReference type="EMBL" id="DAATUR010000001">
    <property type="protein sequence ID" value="HAF0184467.1"/>
    <property type="molecule type" value="Genomic_DNA"/>
</dbReference>
<dbReference type="EMBL" id="DAARKQ010000077">
    <property type="protein sequence ID" value="HAE2824796.1"/>
    <property type="molecule type" value="Genomic_DNA"/>
</dbReference>
<dbReference type="EMBL" id="DAAHHG010000020">
    <property type="protein sequence ID" value="HAB6118236.1"/>
    <property type="molecule type" value="Genomic_DNA"/>
</dbReference>
<evidence type="ECO:0000313" key="16">
    <source>
        <dbReference type="EMBL" id="ECV3510286.1"/>
    </source>
</evidence>
<dbReference type="EMBL" id="AAHCTS010000018">
    <property type="protein sequence ID" value="EBU6589081.1"/>
    <property type="molecule type" value="Genomic_DNA"/>
</dbReference>
<dbReference type="InterPro" id="IPR035905">
    <property type="entry name" value="Barstar-like_sf"/>
</dbReference>
<evidence type="ECO:0000313" key="30">
    <source>
        <dbReference type="EMBL" id="HAB6258409.1"/>
    </source>
</evidence>
<reference evidence="31" key="5">
    <citation type="submission" date="2018-07" db="EMBL/GenBank/DDBJ databases">
        <authorList>
            <consortium name="NCBI Pathogen Detection Project"/>
        </authorList>
    </citation>
    <scope>NUCLEOTIDE SEQUENCE</scope>
    <source>
        <strain evidence="36">NVSL 5558</strain>
        <strain evidence="25">Salmonella enterica</strain>
        <strain evidence="32">Sam_7a95f9e7-e3ce-4bed-8134-3e8fe491bb33</strain>
    </source>
</reference>
<proteinExistence type="inferred from homology"/>
<dbReference type="EMBL" id="DAAHHC010000001">
    <property type="protein sequence ID" value="HAB6132675.1"/>
    <property type="molecule type" value="Genomic_DNA"/>
</dbReference>
<dbReference type="EMBL" id="AAHTYN010000029">
    <property type="protein sequence ID" value="ECA3153982.1"/>
    <property type="molecule type" value="Genomic_DNA"/>
</dbReference>
<dbReference type="AlphaFoldDB" id="A0A3W0AYR6"/>
<evidence type="ECO:0000313" key="8">
    <source>
        <dbReference type="EMBL" id="ECA6920302.1"/>
    </source>
</evidence>
<dbReference type="EMBL" id="AAKWYE010000001">
    <property type="protein sequence ID" value="ECW5954979.1"/>
    <property type="molecule type" value="Genomic_DNA"/>
</dbReference>
<evidence type="ECO:0000313" key="20">
    <source>
        <dbReference type="EMBL" id="EDB6430477.1"/>
    </source>
</evidence>
<dbReference type="EMBL" id="AAMFEA010000016">
    <property type="protein sequence ID" value="EDG7377931.1"/>
    <property type="molecule type" value="Genomic_DNA"/>
</dbReference>
<evidence type="ECO:0000313" key="18">
    <source>
        <dbReference type="EMBL" id="ECW5954979.1"/>
    </source>
</evidence>
<dbReference type="EMBL" id="AAMBUF010000019">
    <property type="protein sequence ID" value="EDF7421104.1"/>
    <property type="molecule type" value="Genomic_DNA"/>
</dbReference>
<dbReference type="EMBL" id="AAKNIF010000002">
    <property type="protein sequence ID" value="ECT6129387.1"/>
    <property type="molecule type" value="Genomic_DNA"/>
</dbReference>
<dbReference type="EMBL" id="DAASTN010000030">
    <property type="protein sequence ID" value="HAE6969853.1"/>
    <property type="molecule type" value="Genomic_DNA"/>
</dbReference>
<evidence type="ECO:0000313" key="38">
    <source>
        <dbReference type="EMBL" id="HAF0184467.1"/>
    </source>
</evidence>
<evidence type="ECO:0000313" key="26">
    <source>
        <dbReference type="EMBL" id="HAB4781591.1"/>
    </source>
</evidence>
<evidence type="ECO:0000313" key="37">
    <source>
        <dbReference type="EMBL" id="HAE9589811.1"/>
    </source>
</evidence>
<feature type="domain" description="Barstar (barnase inhibitor)" evidence="2">
    <location>
        <begin position="5"/>
        <end position="82"/>
    </location>
</feature>
<dbReference type="EMBL" id="AAKNKA010000034">
    <property type="protein sequence ID" value="ECT6361780.1"/>
    <property type="molecule type" value="Genomic_DNA"/>
</dbReference>
<dbReference type="EMBL" id="AAHJRM010000001">
    <property type="protein sequence ID" value="EBW9394074.1"/>
    <property type="molecule type" value="Genomic_DNA"/>
</dbReference>
<evidence type="ECO:0000313" key="11">
    <source>
        <dbReference type="EMBL" id="ECS2805291.1"/>
    </source>
</evidence>
<comment type="similarity">
    <text evidence="1">Belongs to the barstar family.</text>
</comment>
<evidence type="ECO:0000313" key="23">
    <source>
        <dbReference type="EMBL" id="EDG5181125.1"/>
    </source>
</evidence>
<dbReference type="Gene3D" id="3.30.370.10">
    <property type="entry name" value="Barstar-like"/>
    <property type="match status" value="1"/>
</dbReference>
<dbReference type="EMBL" id="AALIFY010000024">
    <property type="protein sequence ID" value="ECZ8922624.1"/>
    <property type="molecule type" value="Genomic_DNA"/>
</dbReference>
<evidence type="ECO:0000313" key="21">
    <source>
        <dbReference type="EMBL" id="EDF7421104.1"/>
    </source>
</evidence>
<evidence type="ECO:0000313" key="40">
    <source>
        <dbReference type="EMBL" id="HAF0952159.1"/>
    </source>
</evidence>
<dbReference type="SUPFAM" id="SSF52038">
    <property type="entry name" value="Barstar-related"/>
    <property type="match status" value="1"/>
</dbReference>
<dbReference type="EMBL" id="AAKIZQ010000027">
    <property type="protein sequence ID" value="ECS2542036.1"/>
    <property type="molecule type" value="Genomic_DNA"/>
</dbReference>
<dbReference type="EMBL" id="AAKQRN010000005">
    <property type="protein sequence ID" value="ECU6751963.1"/>
    <property type="molecule type" value="Genomic_DNA"/>
</dbReference>
<evidence type="ECO:0000313" key="35">
    <source>
        <dbReference type="EMBL" id="HAE5463838.1"/>
    </source>
</evidence>
<accession>A0A3W0AYR6</accession>
<evidence type="ECO:0000313" key="12">
    <source>
        <dbReference type="EMBL" id="ECT3775513.1"/>
    </source>
</evidence>
<evidence type="ECO:0000259" key="2">
    <source>
        <dbReference type="Pfam" id="PF01337"/>
    </source>
</evidence>
<evidence type="ECO:0000313" key="22">
    <source>
        <dbReference type="EMBL" id="EDG4915224.1"/>
    </source>
</evidence>
<evidence type="ECO:0000313" key="28">
    <source>
        <dbReference type="EMBL" id="HAB6118236.1"/>
    </source>
</evidence>
<evidence type="ECO:0000313" key="33">
    <source>
        <dbReference type="EMBL" id="HAE2824796.1"/>
    </source>
</evidence>
<evidence type="ECO:0000313" key="9">
    <source>
        <dbReference type="EMBL" id="ECS2495650.1"/>
    </source>
</evidence>
<evidence type="ECO:0000313" key="7">
    <source>
        <dbReference type="EMBL" id="ECA3153982.1"/>
    </source>
</evidence>
<evidence type="ECO:0000313" key="10">
    <source>
        <dbReference type="EMBL" id="ECS2542036.1"/>
    </source>
</evidence>
<dbReference type="EMBL" id="AAKJBN010000020">
    <property type="protein sequence ID" value="ECS2805291.1"/>
    <property type="molecule type" value="Genomic_DNA"/>
</dbReference>
<evidence type="ECO:0000313" key="25">
    <source>
        <dbReference type="EMBL" id="HAB4267949.1"/>
    </source>
</evidence>
<evidence type="ECO:0000313" key="5">
    <source>
        <dbReference type="EMBL" id="EBV9535041.1"/>
    </source>
</evidence>
<dbReference type="EMBL" id="AAHGWC010000147">
    <property type="protein sequence ID" value="EBV9535041.1"/>
    <property type="molecule type" value="Genomic_DNA"/>
</dbReference>
<dbReference type="EMBL" id="DAAUAT010000016">
    <property type="protein sequence ID" value="HAF0938113.1"/>
    <property type="molecule type" value="Genomic_DNA"/>
</dbReference>
<dbReference type="InterPro" id="IPR000468">
    <property type="entry name" value="Barstar"/>
</dbReference>
<dbReference type="EMBL" id="AAMELK010000023">
    <property type="protein sequence ID" value="EDG5181125.1"/>
    <property type="molecule type" value="Genomic_DNA"/>
</dbReference>
<reference evidence="5" key="4">
    <citation type="submission" date="2018-07" db="EMBL/GenBank/DDBJ databases">
        <authorList>
            <consortium name="GenomeTrakr network: Whole genome sequencing for foodborne pathogen traceback"/>
        </authorList>
    </citation>
    <scope>NUCLEOTIDE SEQUENCE</scope>
    <source>
        <strain evidence="18">FDA00000938</strain>
        <strain evidence="20">FDA00004475</strain>
        <strain evidence="8">FSIS21823119</strain>
        <strain evidence="12">FSIS31801020</strain>
        <strain evidence="19">HIY0317</strain>
        <strain evidence="5">NY-N20088</strain>
    </source>
</reference>
<evidence type="ECO:0000256" key="1">
    <source>
        <dbReference type="ARBA" id="ARBA00006845"/>
    </source>
</evidence>
<evidence type="ECO:0000313" key="3">
    <source>
        <dbReference type="EMBL" id="EBQ6169787.1"/>
    </source>
</evidence>
<dbReference type="EMBL" id="AAMEJG010000029">
    <property type="protein sequence ID" value="EDG4915224.1"/>
    <property type="molecule type" value="Genomic_DNA"/>
</dbReference>
<reference evidence="7" key="6">
    <citation type="submission" date="2018-12" db="EMBL/GenBank/DDBJ databases">
        <authorList>
            <consortium name="NARMS: The National Antimicrobial Resistance Monitoring System"/>
        </authorList>
    </citation>
    <scope>NUCLEOTIDE SEQUENCE</scope>
    <source>
        <strain evidence="9">CVM N53019</strain>
        <strain evidence="13">CVM N57632F</strain>
        <strain evidence="16">FSIS11810652</strain>
        <strain evidence="7">FSIS11816337</strain>
        <strain evidence="10">FSIS1605546</strain>
        <strain evidence="11">FSIS1605837</strain>
        <strain evidence="14">FSIS1606118</strain>
        <strain evidence="15">FSIS1606285</strain>
        <strain evidence="24">FSIS1710875</strain>
    </source>
</reference>
<evidence type="ECO:0000313" key="4">
    <source>
        <dbReference type="EMBL" id="EBU6589081.1"/>
    </source>
</evidence>
<reference evidence="3" key="2">
    <citation type="submission" date="2018-05" db="EMBL/GenBank/DDBJ databases">
        <authorList>
            <person name="Ashton P.M."/>
            <person name="Dallman T."/>
            <person name="Nair S."/>
            <person name="De Pinna E."/>
            <person name="Peters T."/>
            <person name="Grant K."/>
        </authorList>
    </citation>
    <scope>NUCLEOTIDE SEQUENCE</scope>
    <source>
        <strain evidence="23">170294</strain>
        <strain evidence="6">232778</strain>
        <strain evidence="4">252405</strain>
        <strain evidence="22">260046</strain>
        <strain evidence="3">414730</strain>
        <strain evidence="17">69894</strain>
    </source>
</reference>
<evidence type="ECO:0000313" key="34">
    <source>
        <dbReference type="EMBL" id="HAE5448603.1"/>
    </source>
</evidence>
<evidence type="ECO:0000313" key="17">
    <source>
        <dbReference type="EMBL" id="ECV7047339.1"/>
    </source>
</evidence>
<dbReference type="EMBL" id="AAGPOU010000028">
    <property type="protein sequence ID" value="EBQ6169787.1"/>
    <property type="molecule type" value="Genomic_DNA"/>
</dbReference>
<evidence type="ECO:0000313" key="13">
    <source>
        <dbReference type="EMBL" id="ECT6129387.1"/>
    </source>
</evidence>
<dbReference type="EMBL" id="DAAHFJ010000003">
    <property type="protein sequence ID" value="HAB5881176.1"/>
    <property type="molecule type" value="Genomic_DNA"/>
</dbReference>
<dbReference type="EMBL" id="AAKUAJ010000068">
    <property type="protein sequence ID" value="ECV7047339.1"/>
    <property type="molecule type" value="Genomic_DNA"/>
</dbReference>
<dbReference type="Proteomes" id="UP000839886">
    <property type="component" value="Unassembled WGS sequence"/>
</dbReference>
<dbReference type="EMBL" id="AAKSBV010000021">
    <property type="protein sequence ID" value="ECV3510286.1"/>
    <property type="molecule type" value="Genomic_DNA"/>
</dbReference>
<evidence type="ECO:0000313" key="14">
    <source>
        <dbReference type="EMBL" id="ECT6361780.1"/>
    </source>
</evidence>
<evidence type="ECO:0000313" key="31">
    <source>
        <dbReference type="EMBL" id="HAC7024075.1"/>
    </source>
</evidence>
<dbReference type="EMBL" id="AALOEF010000014">
    <property type="protein sequence ID" value="EDB6430477.1"/>
    <property type="molecule type" value="Genomic_DNA"/>
</dbReference>
<protein>
    <submittedName>
        <fullName evidence="7">Barnase inhibitor</fullName>
    </submittedName>
    <submittedName>
        <fullName evidence="17">Barstar family protein</fullName>
    </submittedName>
</protein>
<reference evidence="25" key="1">
    <citation type="journal article" date="2018" name="Genome Biol.">
        <title>SKESA: strategic k-mer extension for scrupulous assemblies.</title>
        <authorList>
            <person name="Souvorov A."/>
            <person name="Agarwala R."/>
            <person name="Lipman D.J."/>
        </authorList>
    </citation>
    <scope>NUCLEOTIDE SEQUENCE</scope>
    <source>
        <strain evidence="36">NVSL 5558</strain>
        <strain evidence="25">Salmonella enterica</strain>
        <strain evidence="32">Sam_7a95f9e7-e3ce-4bed-8134-3e8fe491bb33</strain>
    </source>
</reference>
<dbReference type="EMBL" id="AAKIZH010000030">
    <property type="protein sequence ID" value="ECS2495650.1"/>
    <property type="molecule type" value="Genomic_DNA"/>
</dbReference>
<name>A0A3W0AYR6_SALDE</name>
<dbReference type="RefSeq" id="WP_001750702.1">
    <property type="nucleotide sequence ID" value="NZ_CABWXX010000406.1"/>
</dbReference>
<evidence type="ECO:0000313" key="36">
    <source>
        <dbReference type="EMBL" id="HAE6969853.1"/>
    </source>
</evidence>
<dbReference type="EMBL" id="DAASGV010000041">
    <property type="protein sequence ID" value="HAE5463838.1"/>
    <property type="molecule type" value="Genomic_DNA"/>
</dbReference>